<evidence type="ECO:0000313" key="2">
    <source>
        <dbReference type="EMBL" id="KKL65088.1"/>
    </source>
</evidence>
<protein>
    <submittedName>
        <fullName evidence="2">Uncharacterized protein</fullName>
    </submittedName>
</protein>
<proteinExistence type="predicted"/>
<dbReference type="EMBL" id="LAZR01027643">
    <property type="protein sequence ID" value="KKL65088.1"/>
    <property type="molecule type" value="Genomic_DNA"/>
</dbReference>
<keyword evidence="1" id="KW-0472">Membrane</keyword>
<evidence type="ECO:0000256" key="1">
    <source>
        <dbReference type="SAM" id="Phobius"/>
    </source>
</evidence>
<comment type="caution">
    <text evidence="2">The sequence shown here is derived from an EMBL/GenBank/DDBJ whole genome shotgun (WGS) entry which is preliminary data.</text>
</comment>
<keyword evidence="1" id="KW-1133">Transmembrane helix</keyword>
<reference evidence="2" key="1">
    <citation type="journal article" date="2015" name="Nature">
        <title>Complex archaea that bridge the gap between prokaryotes and eukaryotes.</title>
        <authorList>
            <person name="Spang A."/>
            <person name="Saw J.H."/>
            <person name="Jorgensen S.L."/>
            <person name="Zaremba-Niedzwiedzka K."/>
            <person name="Martijn J."/>
            <person name="Lind A.E."/>
            <person name="van Eijk R."/>
            <person name="Schleper C."/>
            <person name="Guy L."/>
            <person name="Ettema T.J."/>
        </authorList>
    </citation>
    <scope>NUCLEOTIDE SEQUENCE</scope>
</reference>
<dbReference type="AlphaFoldDB" id="A0A0F9DTC2"/>
<gene>
    <name evidence="2" type="ORF">LCGC14_2158460</name>
</gene>
<name>A0A0F9DTC2_9ZZZZ</name>
<keyword evidence="1" id="KW-0812">Transmembrane</keyword>
<feature type="transmembrane region" description="Helical" evidence="1">
    <location>
        <begin position="6"/>
        <end position="25"/>
    </location>
</feature>
<organism evidence="2">
    <name type="scientific">marine sediment metagenome</name>
    <dbReference type="NCBI Taxonomy" id="412755"/>
    <lineage>
        <taxon>unclassified sequences</taxon>
        <taxon>metagenomes</taxon>
        <taxon>ecological metagenomes</taxon>
    </lineage>
</organism>
<sequence length="66" mass="7179">MKNHGIPAACVIIVATICLTTIQLVALHYGINGTMRLMTVTAIAGLSSGFAGFSMRDVFHEWWKGR</sequence>
<feature type="transmembrane region" description="Helical" evidence="1">
    <location>
        <begin position="37"/>
        <end position="55"/>
    </location>
</feature>
<accession>A0A0F9DTC2</accession>